<dbReference type="SUPFAM" id="SSF46548">
    <property type="entry name" value="alpha-helical ferredoxin"/>
    <property type="match status" value="1"/>
</dbReference>
<dbReference type="PANTHER" id="PTHR43255">
    <property type="entry name" value="IRON-SULFUR-BINDING OXIDOREDUCTASE FADF-RELATED-RELATED"/>
    <property type="match status" value="1"/>
</dbReference>
<dbReference type="PROSITE" id="PS51379">
    <property type="entry name" value="4FE4S_FER_2"/>
    <property type="match status" value="1"/>
</dbReference>
<keyword evidence="4" id="KW-0560">Oxidoreductase</keyword>
<evidence type="ECO:0000313" key="10">
    <source>
        <dbReference type="Proteomes" id="UP000010824"/>
    </source>
</evidence>
<evidence type="ECO:0000313" key="9">
    <source>
        <dbReference type="EMBL" id="AGB03452.1"/>
    </source>
</evidence>
<protein>
    <submittedName>
        <fullName evidence="9">Fe-S oxidoreductase</fullName>
    </submittedName>
</protein>
<keyword evidence="6" id="KW-0411">Iron-sulfur</keyword>
<keyword evidence="10" id="KW-1185">Reference proteome</keyword>
<dbReference type="GO" id="GO:0016491">
    <property type="term" value="F:oxidoreductase activity"/>
    <property type="evidence" value="ECO:0007669"/>
    <property type="project" value="UniProtKB-KW"/>
</dbReference>
<dbReference type="InParanoid" id="L0HFD2"/>
<dbReference type="Proteomes" id="UP000010824">
    <property type="component" value="Chromosome"/>
</dbReference>
<sequence length="388" mass="42570">MNTMSEIQTIIDSCIGCGICTEDCDFLSKYGAGPKELAEHFRENSYSDDPIIPYSCNLCGLCEVRCPEGLNVGKMIFEIREEMVNAGRAPLPRHTPIKEIQQFYISDEIRVTLPAPGKEKAQFLFFPGCALSAYSPDLVLQTYEHICKSLPETGIMLGCCGGPVYLLGDTGTATKIEDGIAEDFRRMGATGIITACPYCYQLLKMNRPELNPISLYTILEEIGIPAQKSAHHAPYTIHDPCSTRNERGIQESARVLLRQSGHEFIETGHSGRTTHCCGMGGMVYAANAEVGAAKTRRTIEEAKGEIVTYCATCRETIAGQKGQIVHLLDLIFNPAWKAAGQVPPKDPQIAKENLRSLKKKLVALSTKKAVQKKTPSKKKPGKIRGNLT</sequence>
<evidence type="ECO:0000256" key="6">
    <source>
        <dbReference type="ARBA" id="ARBA00023014"/>
    </source>
</evidence>
<dbReference type="InterPro" id="IPR009051">
    <property type="entry name" value="Helical_ferredxn"/>
</dbReference>
<dbReference type="Gene3D" id="1.10.1060.10">
    <property type="entry name" value="Alpha-helical ferredoxin"/>
    <property type="match status" value="1"/>
</dbReference>
<dbReference type="InterPro" id="IPR017900">
    <property type="entry name" value="4Fe4S_Fe_S_CS"/>
</dbReference>
<keyword evidence="3" id="KW-0479">Metal-binding</keyword>
<proteinExistence type="inferred from homology"/>
<keyword evidence="5" id="KW-0408">Iron</keyword>
<evidence type="ECO:0000259" key="8">
    <source>
        <dbReference type="PROSITE" id="PS51379"/>
    </source>
</evidence>
<dbReference type="Pfam" id="PF02754">
    <property type="entry name" value="CCG"/>
    <property type="match status" value="2"/>
</dbReference>
<dbReference type="AlphaFoldDB" id="L0HFD2"/>
<reference evidence="9 10" key="2">
    <citation type="journal article" date="2014" name="Genome Announc.">
        <title>Complete Genome Sequence of Methanoregula formicica SMSPT, a Mesophilic Hydrogenotrophic Methanogen Isolated from a Methanogenic Upflow Anaerobic Sludge Blanket Reactor.</title>
        <authorList>
            <person name="Yamamoto K."/>
            <person name="Tamaki H."/>
            <person name="Cadillo-Quiroz H."/>
            <person name="Imachi H."/>
            <person name="Kyrpides N."/>
            <person name="Woyke T."/>
            <person name="Goodwin L."/>
            <person name="Zinder S.H."/>
            <person name="Kamagata Y."/>
            <person name="Liu W.T."/>
        </authorList>
    </citation>
    <scope>NUCLEOTIDE SEQUENCE [LARGE SCALE GENOMIC DNA]</scope>
    <source>
        <strain evidence="10">DSM 22288 / NBRC 105244 / SMSP</strain>
    </source>
</reference>
<dbReference type="InterPro" id="IPR004017">
    <property type="entry name" value="Cys_rich_dom"/>
</dbReference>
<dbReference type="GO" id="GO:0051539">
    <property type="term" value="F:4 iron, 4 sulfur cluster binding"/>
    <property type="evidence" value="ECO:0007669"/>
    <property type="project" value="UniProtKB-KW"/>
</dbReference>
<keyword evidence="2" id="KW-0004">4Fe-4S</keyword>
<dbReference type="PROSITE" id="PS00198">
    <property type="entry name" value="4FE4S_FER_1"/>
    <property type="match status" value="1"/>
</dbReference>
<dbReference type="eggNOG" id="arCOG00333">
    <property type="taxonomic scope" value="Archaea"/>
</dbReference>
<evidence type="ECO:0000256" key="7">
    <source>
        <dbReference type="SAM" id="MobiDB-lite"/>
    </source>
</evidence>
<dbReference type="PANTHER" id="PTHR43255:SF1">
    <property type="entry name" value="IRON-SULFUR-BINDING OXIDOREDUCTASE FADF-RELATED"/>
    <property type="match status" value="1"/>
</dbReference>
<dbReference type="GO" id="GO:0046872">
    <property type="term" value="F:metal ion binding"/>
    <property type="evidence" value="ECO:0007669"/>
    <property type="project" value="UniProtKB-KW"/>
</dbReference>
<dbReference type="InterPro" id="IPR051460">
    <property type="entry name" value="HdrC_iron-sulfur_subunit"/>
</dbReference>
<dbReference type="GO" id="GO:0005886">
    <property type="term" value="C:plasma membrane"/>
    <property type="evidence" value="ECO:0007669"/>
    <property type="project" value="TreeGrafter"/>
</dbReference>
<evidence type="ECO:0000256" key="1">
    <source>
        <dbReference type="ARBA" id="ARBA00007097"/>
    </source>
</evidence>
<dbReference type="InterPro" id="IPR017896">
    <property type="entry name" value="4Fe4S_Fe-S-bd"/>
</dbReference>
<dbReference type="KEGG" id="mfo:Metfor_2452"/>
<comment type="similarity">
    <text evidence="1">Belongs to the HdrC family.</text>
</comment>
<evidence type="ECO:0000256" key="2">
    <source>
        <dbReference type="ARBA" id="ARBA00022485"/>
    </source>
</evidence>
<accession>L0HFD2</accession>
<reference evidence="10" key="1">
    <citation type="submission" date="2011-12" db="EMBL/GenBank/DDBJ databases">
        <title>Complete sequence of Methanoregula formicicum SMSP.</title>
        <authorList>
            <person name="Lucas S."/>
            <person name="Han J."/>
            <person name="Lapidus A."/>
            <person name="Cheng J.-F."/>
            <person name="Goodwin L."/>
            <person name="Pitluck S."/>
            <person name="Peters L."/>
            <person name="Ovchinnikova G."/>
            <person name="Teshima H."/>
            <person name="Detter J.C."/>
            <person name="Han C."/>
            <person name="Tapia R."/>
            <person name="Land M."/>
            <person name="Hauser L."/>
            <person name="Kyrpides N."/>
            <person name="Ivanova N."/>
            <person name="Pagani I."/>
            <person name="Imachi H."/>
            <person name="Tamaki H."/>
            <person name="Sekiguchi Y."/>
            <person name="Kamagata Y."/>
            <person name="Cadillo-Quiroz H."/>
            <person name="Zinder S."/>
            <person name="Liu W.-T."/>
            <person name="Woyke T."/>
        </authorList>
    </citation>
    <scope>NUCLEOTIDE SEQUENCE [LARGE SCALE GENOMIC DNA]</scope>
    <source>
        <strain evidence="10">DSM 22288 / NBRC 105244 / SMSP</strain>
    </source>
</reference>
<feature type="domain" description="4Fe-4S ferredoxin-type" evidence="8">
    <location>
        <begin position="5"/>
        <end position="35"/>
    </location>
</feature>
<dbReference type="EMBL" id="CP003167">
    <property type="protein sequence ID" value="AGB03452.1"/>
    <property type="molecule type" value="Genomic_DNA"/>
</dbReference>
<dbReference type="Pfam" id="PF13534">
    <property type="entry name" value="Fer4_17"/>
    <property type="match status" value="1"/>
</dbReference>
<feature type="region of interest" description="Disordered" evidence="7">
    <location>
        <begin position="367"/>
        <end position="388"/>
    </location>
</feature>
<dbReference type="STRING" id="593750.Metfor_2452"/>
<dbReference type="HOGENOM" id="CLU_023081_3_0_2"/>
<evidence type="ECO:0000256" key="3">
    <source>
        <dbReference type="ARBA" id="ARBA00022723"/>
    </source>
</evidence>
<name>L0HFD2_METFS</name>
<evidence type="ECO:0000256" key="4">
    <source>
        <dbReference type="ARBA" id="ARBA00023002"/>
    </source>
</evidence>
<feature type="compositionally biased region" description="Basic residues" evidence="7">
    <location>
        <begin position="369"/>
        <end position="382"/>
    </location>
</feature>
<evidence type="ECO:0000256" key="5">
    <source>
        <dbReference type="ARBA" id="ARBA00023004"/>
    </source>
</evidence>
<gene>
    <name evidence="9" type="ordered locus">Metfor_2452</name>
</gene>
<organism evidence="9 10">
    <name type="scientific">Methanoregula formicica (strain DSM 22288 / NBRC 105244 / SMSP)</name>
    <dbReference type="NCBI Taxonomy" id="593750"/>
    <lineage>
        <taxon>Archaea</taxon>
        <taxon>Methanobacteriati</taxon>
        <taxon>Methanobacteriota</taxon>
        <taxon>Stenosarchaea group</taxon>
        <taxon>Methanomicrobia</taxon>
        <taxon>Methanomicrobiales</taxon>
        <taxon>Methanoregulaceae</taxon>
        <taxon>Methanoregula</taxon>
    </lineage>
</organism>